<keyword evidence="9" id="KW-0234">DNA repair</keyword>
<dbReference type="PANTHER" id="PTHR47707:SF1">
    <property type="entry name" value="NUDIX HYDROLASE FAMILY PROTEIN"/>
    <property type="match status" value="1"/>
</dbReference>
<dbReference type="SUPFAM" id="SSF55811">
    <property type="entry name" value="Nudix"/>
    <property type="match status" value="1"/>
</dbReference>
<evidence type="ECO:0000256" key="5">
    <source>
        <dbReference type="ARBA" id="ARBA00022723"/>
    </source>
</evidence>
<dbReference type="GO" id="GO:0044716">
    <property type="term" value="F:8-oxo-GDP phosphatase activity"/>
    <property type="evidence" value="ECO:0007669"/>
    <property type="project" value="TreeGrafter"/>
</dbReference>
<dbReference type="PANTHER" id="PTHR47707">
    <property type="entry name" value="8-OXO-DGTP DIPHOSPHATASE"/>
    <property type="match status" value="1"/>
</dbReference>
<evidence type="ECO:0000256" key="2">
    <source>
        <dbReference type="ARBA" id="ARBA00005582"/>
    </source>
</evidence>
<dbReference type="InterPro" id="IPR029119">
    <property type="entry name" value="MutY_C"/>
</dbReference>
<evidence type="ECO:0000256" key="4">
    <source>
        <dbReference type="ARBA" id="ARBA00022705"/>
    </source>
</evidence>
<comment type="cofactor">
    <cofactor evidence="1">
        <name>Mg(2+)</name>
        <dbReference type="ChEBI" id="CHEBI:18420"/>
    </cofactor>
</comment>
<dbReference type="GO" id="GO:0044715">
    <property type="term" value="F:8-oxo-dGDP phosphatase activity"/>
    <property type="evidence" value="ECO:0007669"/>
    <property type="project" value="TreeGrafter"/>
</dbReference>
<proteinExistence type="inferred from homology"/>
<dbReference type="CDD" id="cd03425">
    <property type="entry name" value="NUDIX_MutT_NudA_like"/>
    <property type="match status" value="1"/>
</dbReference>
<keyword evidence="7 13" id="KW-0378">Hydrolase</keyword>
<protein>
    <recommendedName>
        <fullName evidence="11">8-oxo-dGTP diphosphatase</fullName>
        <ecNumber evidence="11">3.6.1.55</ecNumber>
    </recommendedName>
</protein>
<keyword evidence="8" id="KW-0460">Magnesium</keyword>
<dbReference type="GO" id="GO:0006260">
    <property type="term" value="P:DNA replication"/>
    <property type="evidence" value="ECO:0007669"/>
    <property type="project" value="UniProtKB-KW"/>
</dbReference>
<dbReference type="PROSITE" id="PS51462">
    <property type="entry name" value="NUDIX"/>
    <property type="match status" value="1"/>
</dbReference>
<accession>A0A644X1I9</accession>
<name>A0A644X1I9_9ZZZZ</name>
<dbReference type="GO" id="GO:0046872">
    <property type="term" value="F:metal ion binding"/>
    <property type="evidence" value="ECO:0007669"/>
    <property type="project" value="UniProtKB-KW"/>
</dbReference>
<comment type="similarity">
    <text evidence="2">Belongs to the Nudix hydrolase family.</text>
</comment>
<dbReference type="InterPro" id="IPR020476">
    <property type="entry name" value="Nudix_hydrolase"/>
</dbReference>
<feature type="domain" description="Nudix hydrolase" evidence="12">
    <location>
        <begin position="1"/>
        <end position="124"/>
    </location>
</feature>
<dbReference type="GO" id="GO:0035539">
    <property type="term" value="F:8-oxo-7,8-dihydrodeoxyguanosine triphosphate pyrophosphatase activity"/>
    <property type="evidence" value="ECO:0007669"/>
    <property type="project" value="UniProtKB-EC"/>
</dbReference>
<comment type="catalytic activity">
    <reaction evidence="10">
        <text>8-oxo-dGTP + H2O = 8-oxo-dGMP + diphosphate + H(+)</text>
        <dbReference type="Rhea" id="RHEA:31575"/>
        <dbReference type="ChEBI" id="CHEBI:15377"/>
        <dbReference type="ChEBI" id="CHEBI:15378"/>
        <dbReference type="ChEBI" id="CHEBI:33019"/>
        <dbReference type="ChEBI" id="CHEBI:63224"/>
        <dbReference type="ChEBI" id="CHEBI:77896"/>
        <dbReference type="EC" id="3.6.1.55"/>
    </reaction>
</comment>
<evidence type="ECO:0000259" key="12">
    <source>
        <dbReference type="PROSITE" id="PS51462"/>
    </source>
</evidence>
<dbReference type="AlphaFoldDB" id="A0A644X1I9"/>
<keyword evidence="3" id="KW-0515">Mutator protein</keyword>
<evidence type="ECO:0000256" key="8">
    <source>
        <dbReference type="ARBA" id="ARBA00022842"/>
    </source>
</evidence>
<dbReference type="GO" id="GO:0008413">
    <property type="term" value="F:8-oxo-7,8-dihydroguanosine triphosphate pyrophosphatase activity"/>
    <property type="evidence" value="ECO:0007669"/>
    <property type="project" value="TreeGrafter"/>
</dbReference>
<evidence type="ECO:0000256" key="7">
    <source>
        <dbReference type="ARBA" id="ARBA00022801"/>
    </source>
</evidence>
<organism evidence="13">
    <name type="scientific">bioreactor metagenome</name>
    <dbReference type="NCBI Taxonomy" id="1076179"/>
    <lineage>
        <taxon>unclassified sequences</taxon>
        <taxon>metagenomes</taxon>
        <taxon>ecological metagenomes</taxon>
    </lineage>
</organism>
<dbReference type="EC" id="3.6.1.55" evidence="11"/>
<evidence type="ECO:0000256" key="10">
    <source>
        <dbReference type="ARBA" id="ARBA00035861"/>
    </source>
</evidence>
<dbReference type="InterPro" id="IPR047127">
    <property type="entry name" value="MutT-like"/>
</dbReference>
<keyword evidence="5" id="KW-0479">Metal-binding</keyword>
<dbReference type="InterPro" id="IPR015797">
    <property type="entry name" value="NUDIX_hydrolase-like_dom_sf"/>
</dbReference>
<dbReference type="GO" id="GO:0006281">
    <property type="term" value="P:DNA repair"/>
    <property type="evidence" value="ECO:0007669"/>
    <property type="project" value="UniProtKB-KW"/>
</dbReference>
<dbReference type="EMBL" id="VSSQ01001636">
    <property type="protein sequence ID" value="MPM09986.1"/>
    <property type="molecule type" value="Genomic_DNA"/>
</dbReference>
<dbReference type="Pfam" id="PF14815">
    <property type="entry name" value="NUDIX_4"/>
    <property type="match status" value="1"/>
</dbReference>
<dbReference type="Gene3D" id="3.90.79.10">
    <property type="entry name" value="Nucleoside Triphosphate Pyrophosphohydrolase"/>
    <property type="match status" value="1"/>
</dbReference>
<evidence type="ECO:0000256" key="1">
    <source>
        <dbReference type="ARBA" id="ARBA00001946"/>
    </source>
</evidence>
<gene>
    <name evidence="13" type="primary">nudG_6</name>
    <name evidence="13" type="ORF">SDC9_56310</name>
</gene>
<evidence type="ECO:0000313" key="13">
    <source>
        <dbReference type="EMBL" id="MPM09986.1"/>
    </source>
</evidence>
<keyword evidence="6" id="KW-0227">DNA damage</keyword>
<evidence type="ECO:0000256" key="6">
    <source>
        <dbReference type="ARBA" id="ARBA00022763"/>
    </source>
</evidence>
<evidence type="ECO:0000256" key="11">
    <source>
        <dbReference type="ARBA" id="ARBA00038905"/>
    </source>
</evidence>
<evidence type="ECO:0000256" key="9">
    <source>
        <dbReference type="ARBA" id="ARBA00023204"/>
    </source>
</evidence>
<evidence type="ECO:0000256" key="3">
    <source>
        <dbReference type="ARBA" id="ARBA00022457"/>
    </source>
</evidence>
<dbReference type="PRINTS" id="PR00502">
    <property type="entry name" value="NUDIXFAMILY"/>
</dbReference>
<keyword evidence="4" id="KW-0235">DNA replication</keyword>
<sequence>MIVTAAIIRNLCGEILICQRPENKSCPLLWEFPGGKLEKGETLQECLARECMEELGIEIEVQTEIGVTNYRYPSFEVEIHFFESILLAGTLRGLEHKQILWVAPNRFSEYDFCPADIEILHKLA</sequence>
<reference evidence="13" key="1">
    <citation type="submission" date="2019-08" db="EMBL/GenBank/DDBJ databases">
        <authorList>
            <person name="Kucharzyk K."/>
            <person name="Murdoch R.W."/>
            <person name="Higgins S."/>
            <person name="Loffler F."/>
        </authorList>
    </citation>
    <scope>NUCLEOTIDE SEQUENCE</scope>
</reference>
<comment type="caution">
    <text evidence="13">The sequence shown here is derived from an EMBL/GenBank/DDBJ whole genome shotgun (WGS) entry which is preliminary data.</text>
</comment>
<dbReference type="InterPro" id="IPR000086">
    <property type="entry name" value="NUDIX_hydrolase_dom"/>
</dbReference>